<dbReference type="RefSeq" id="WP_189093858.1">
    <property type="nucleotide sequence ID" value="NZ_BMQL01000110.1"/>
</dbReference>
<proteinExistence type="predicted"/>
<protein>
    <submittedName>
        <fullName evidence="1">Uncharacterized protein</fullName>
    </submittedName>
</protein>
<reference evidence="1" key="2">
    <citation type="submission" date="2020-09" db="EMBL/GenBank/DDBJ databases">
        <authorList>
            <person name="Sun Q."/>
            <person name="Ohkuma M."/>
        </authorList>
    </citation>
    <scope>NUCLEOTIDE SEQUENCE</scope>
    <source>
        <strain evidence="1">JCM 31311</strain>
    </source>
</reference>
<dbReference type="EMBL" id="BMQL01000110">
    <property type="protein sequence ID" value="GGR40892.1"/>
    <property type="molecule type" value="Genomic_DNA"/>
</dbReference>
<gene>
    <name evidence="1" type="ORF">GCM10008957_56450</name>
</gene>
<comment type="caution">
    <text evidence="1">The sequence shown here is derived from an EMBL/GenBank/DDBJ whole genome shotgun (WGS) entry which is preliminary data.</text>
</comment>
<organism evidence="1 2">
    <name type="scientific">Deinococcus ruber</name>
    <dbReference type="NCBI Taxonomy" id="1848197"/>
    <lineage>
        <taxon>Bacteria</taxon>
        <taxon>Thermotogati</taxon>
        <taxon>Deinococcota</taxon>
        <taxon>Deinococci</taxon>
        <taxon>Deinococcales</taxon>
        <taxon>Deinococcaceae</taxon>
        <taxon>Deinococcus</taxon>
    </lineage>
</organism>
<evidence type="ECO:0000313" key="2">
    <source>
        <dbReference type="Proteomes" id="UP000603865"/>
    </source>
</evidence>
<evidence type="ECO:0000313" key="1">
    <source>
        <dbReference type="EMBL" id="GGR40892.1"/>
    </source>
</evidence>
<accession>A0A918KXN3</accession>
<reference evidence="1" key="1">
    <citation type="journal article" date="2014" name="Int. J. Syst. Evol. Microbiol.">
        <title>Complete genome sequence of Corynebacterium casei LMG S-19264T (=DSM 44701T), isolated from a smear-ripened cheese.</title>
        <authorList>
            <consortium name="US DOE Joint Genome Institute (JGI-PGF)"/>
            <person name="Walter F."/>
            <person name="Albersmeier A."/>
            <person name="Kalinowski J."/>
            <person name="Ruckert C."/>
        </authorList>
    </citation>
    <scope>NUCLEOTIDE SEQUENCE</scope>
    <source>
        <strain evidence="1">JCM 31311</strain>
    </source>
</reference>
<dbReference type="AlphaFoldDB" id="A0A918KXN3"/>
<keyword evidence="2" id="KW-1185">Reference proteome</keyword>
<name>A0A918KXN3_9DEIO</name>
<dbReference type="Proteomes" id="UP000603865">
    <property type="component" value="Unassembled WGS sequence"/>
</dbReference>
<sequence length="336" mass="37313">MRTRLLSEVLASARTAVLSRGLETPLEISLKIAEGNSTLKTLQAVPEAYSAKSYAPSTLTVNAHRAFATAEAVRGSVKLTRGAAKLWALVHDLGVRAAEGRKYHQNASQVVISLPQSLAAWGLDYTDRHVRNLQAELESAGLCAAHAFAAVVEGKNMWASTLWAIKLTTRATTPHLTSEDFAHKWRDFAADLKAKNTVQHMISGLYTSPVIEKQIVLRDVVTLGKFNLSLSRYLLERKTEKFSLQDSIYRLTLLTDCHGNERQKTVEELALSIAAALNDTHSFAWWCKRLWACIGSWESVGMLQAALGRLKTDLDEWRELRNGAALFNFRNQAKNP</sequence>